<keyword evidence="3" id="KW-0539">Nucleus</keyword>
<feature type="compositionally biased region" description="Polar residues" evidence="4">
    <location>
        <begin position="58"/>
        <end position="67"/>
    </location>
</feature>
<comment type="subunit">
    <text evidence="2">Component of the NuA4 histone acetyltransferase complex.</text>
</comment>
<feature type="compositionally biased region" description="Basic residues" evidence="4">
    <location>
        <begin position="339"/>
        <end position="353"/>
    </location>
</feature>
<dbReference type="OrthoDB" id="433924at2759"/>
<dbReference type="InterPro" id="IPR000953">
    <property type="entry name" value="Chromo/chromo_shadow_dom"/>
</dbReference>
<keyword evidence="7" id="KW-1185">Reference proteome</keyword>
<evidence type="ECO:0000313" key="6">
    <source>
        <dbReference type="EMBL" id="KAH7259520.1"/>
    </source>
</evidence>
<feature type="compositionally biased region" description="Low complexity" evidence="4">
    <location>
        <begin position="354"/>
        <end position="376"/>
    </location>
</feature>
<dbReference type="AlphaFoldDB" id="A0A9P9HL27"/>
<evidence type="ECO:0000256" key="4">
    <source>
        <dbReference type="SAM" id="MobiDB-lite"/>
    </source>
</evidence>
<feature type="compositionally biased region" description="Low complexity" evidence="4">
    <location>
        <begin position="114"/>
        <end position="126"/>
    </location>
</feature>
<dbReference type="PROSITE" id="PS50013">
    <property type="entry name" value="CHROMO_2"/>
    <property type="match status" value="1"/>
</dbReference>
<dbReference type="Pfam" id="PF00385">
    <property type="entry name" value="Chromo"/>
    <property type="match status" value="1"/>
</dbReference>
<protein>
    <recommendedName>
        <fullName evidence="5">Chromo domain-containing protein</fullName>
    </recommendedName>
</protein>
<dbReference type="RefSeq" id="XP_046052228.1">
    <property type="nucleotide sequence ID" value="XM_046192318.1"/>
</dbReference>
<feature type="compositionally biased region" description="Basic and acidic residues" evidence="4">
    <location>
        <begin position="186"/>
        <end position="201"/>
    </location>
</feature>
<dbReference type="CDD" id="cd00024">
    <property type="entry name" value="CD_CSD"/>
    <property type="match status" value="2"/>
</dbReference>
<evidence type="ECO:0000313" key="7">
    <source>
        <dbReference type="Proteomes" id="UP000720189"/>
    </source>
</evidence>
<feature type="region of interest" description="Disordered" evidence="4">
    <location>
        <begin position="1"/>
        <end position="218"/>
    </location>
</feature>
<dbReference type="GO" id="GO:0005634">
    <property type="term" value="C:nucleus"/>
    <property type="evidence" value="ECO:0007669"/>
    <property type="project" value="UniProtKB-SubCell"/>
</dbReference>
<name>A0A9P9HL27_FUSRE</name>
<dbReference type="Gene3D" id="2.40.50.40">
    <property type="match status" value="2"/>
</dbReference>
<dbReference type="GO" id="GO:0006338">
    <property type="term" value="P:chromatin remodeling"/>
    <property type="evidence" value="ECO:0007669"/>
    <property type="project" value="UniProtKB-ARBA"/>
</dbReference>
<evidence type="ECO:0000256" key="1">
    <source>
        <dbReference type="ARBA" id="ARBA00004123"/>
    </source>
</evidence>
<feature type="compositionally biased region" description="Basic and acidic residues" evidence="4">
    <location>
        <begin position="36"/>
        <end position="55"/>
    </location>
</feature>
<reference evidence="6" key="1">
    <citation type="journal article" date="2021" name="Nat. Commun.">
        <title>Genetic determinants of endophytism in the Arabidopsis root mycobiome.</title>
        <authorList>
            <person name="Mesny F."/>
            <person name="Miyauchi S."/>
            <person name="Thiergart T."/>
            <person name="Pickel B."/>
            <person name="Atanasova L."/>
            <person name="Karlsson M."/>
            <person name="Huettel B."/>
            <person name="Barry K.W."/>
            <person name="Haridas S."/>
            <person name="Chen C."/>
            <person name="Bauer D."/>
            <person name="Andreopoulos W."/>
            <person name="Pangilinan J."/>
            <person name="LaButti K."/>
            <person name="Riley R."/>
            <person name="Lipzen A."/>
            <person name="Clum A."/>
            <person name="Drula E."/>
            <person name="Henrissat B."/>
            <person name="Kohler A."/>
            <person name="Grigoriev I.V."/>
            <person name="Martin F.M."/>
            <person name="Hacquard S."/>
        </authorList>
    </citation>
    <scope>NUCLEOTIDE SEQUENCE</scope>
    <source>
        <strain evidence="6">MPI-CAGE-AT-0023</strain>
    </source>
</reference>
<evidence type="ECO:0000256" key="2">
    <source>
        <dbReference type="ARBA" id="ARBA00011353"/>
    </source>
</evidence>
<accession>A0A9P9HL27</accession>
<dbReference type="SMART" id="SM00298">
    <property type="entry name" value="CHROMO"/>
    <property type="match status" value="2"/>
</dbReference>
<evidence type="ECO:0000256" key="3">
    <source>
        <dbReference type="ARBA" id="ARBA00023242"/>
    </source>
</evidence>
<dbReference type="EMBL" id="JAGMUX010000005">
    <property type="protein sequence ID" value="KAH7259520.1"/>
    <property type="molecule type" value="Genomic_DNA"/>
</dbReference>
<dbReference type="InterPro" id="IPR023780">
    <property type="entry name" value="Chromo_domain"/>
</dbReference>
<dbReference type="Proteomes" id="UP000720189">
    <property type="component" value="Unassembled WGS sequence"/>
</dbReference>
<feature type="compositionally biased region" description="Acidic residues" evidence="4">
    <location>
        <begin position="204"/>
        <end position="218"/>
    </location>
</feature>
<dbReference type="SUPFAM" id="SSF54160">
    <property type="entry name" value="Chromo domain-like"/>
    <property type="match status" value="2"/>
</dbReference>
<feature type="region of interest" description="Disordered" evidence="4">
    <location>
        <begin position="339"/>
        <end position="376"/>
    </location>
</feature>
<comment type="caution">
    <text evidence="6">The sequence shown here is derived from an EMBL/GenBank/DDBJ whole genome shotgun (WGS) entry which is preliminary data.</text>
</comment>
<feature type="domain" description="Chromo" evidence="5">
    <location>
        <begin position="279"/>
        <end position="330"/>
    </location>
</feature>
<gene>
    <name evidence="6" type="ORF">BKA55DRAFT_562689</name>
</gene>
<comment type="subcellular location">
    <subcellularLocation>
        <location evidence="1">Nucleus</location>
    </subcellularLocation>
</comment>
<dbReference type="InterPro" id="IPR016197">
    <property type="entry name" value="Chromo-like_dom_sf"/>
</dbReference>
<dbReference type="InterPro" id="IPR051219">
    <property type="entry name" value="Heterochromatin_chromo-domain"/>
</dbReference>
<sequence>MNAIFNFLSSPLKQPAERPPPSSMPLTASRPSLSPREQRLAKRAADRFSEPEGRSPRSRLSNVSLASTDHDNTAEISVVSRRRETIAMPPPSVKKRISTSTRSSPIHKPKSNGSISRVASSPAIRSSPRRRASVELGSSPPTSFIKSPALTPKSSINGVSRSSEAKSPRRSSRASRVTEPQTNGKPQKEKTPEEQPEEKPQEVQSEEEAAQDDDDKEFEFESIADYRWAKNKIELRIQWTDGDNTWIPEELLHADNPEALFAYWRSQPQGRPNRQGDIYQVFAIRKHRVRKGVPEVMVEWVGYDNSENTWEAQDYIEEVAPQHVEAYFDKVKGKGKVQAKSKAKSKAKPKAAAKTKVQAKTSARSGTRSSSRVTKR</sequence>
<dbReference type="GeneID" id="70222272"/>
<evidence type="ECO:0000259" key="5">
    <source>
        <dbReference type="PROSITE" id="PS50013"/>
    </source>
</evidence>
<organism evidence="6 7">
    <name type="scientific">Fusarium redolens</name>
    <dbReference type="NCBI Taxonomy" id="48865"/>
    <lineage>
        <taxon>Eukaryota</taxon>
        <taxon>Fungi</taxon>
        <taxon>Dikarya</taxon>
        <taxon>Ascomycota</taxon>
        <taxon>Pezizomycotina</taxon>
        <taxon>Sordariomycetes</taxon>
        <taxon>Hypocreomycetidae</taxon>
        <taxon>Hypocreales</taxon>
        <taxon>Nectriaceae</taxon>
        <taxon>Fusarium</taxon>
        <taxon>Fusarium redolens species complex</taxon>
    </lineage>
</organism>
<dbReference type="PANTHER" id="PTHR22812">
    <property type="entry name" value="CHROMOBOX PROTEIN"/>
    <property type="match status" value="1"/>
</dbReference>
<proteinExistence type="predicted"/>